<dbReference type="Proteomes" id="UP000821845">
    <property type="component" value="Chromosome 8"/>
</dbReference>
<protein>
    <submittedName>
        <fullName evidence="1">Uncharacterized protein</fullName>
    </submittedName>
</protein>
<accession>A0ACB7RV99</accession>
<proteinExistence type="predicted"/>
<sequence>MGLSKPAAVYLKQLRQEMNEAAQVVDECSSEIQKRYTQRYNHRSMRKDFSVGDQVLVVQSEGGSKLQPKWQGPVAVKERTRADSYAVVDAAGAEDQFMLISSERELTM</sequence>
<comment type="caution">
    <text evidence="1">The sequence shown here is derived from an EMBL/GenBank/DDBJ whole genome shotgun (WGS) entry which is preliminary data.</text>
</comment>
<gene>
    <name evidence="1" type="ORF">HPB50_017620</name>
</gene>
<reference evidence="1" key="1">
    <citation type="submission" date="2020-05" db="EMBL/GenBank/DDBJ databases">
        <title>Large-scale comparative analyses of tick genomes elucidate their genetic diversity and vector capacities.</title>
        <authorList>
            <person name="Jia N."/>
            <person name="Wang J."/>
            <person name="Shi W."/>
            <person name="Du L."/>
            <person name="Sun Y."/>
            <person name="Zhan W."/>
            <person name="Jiang J."/>
            <person name="Wang Q."/>
            <person name="Zhang B."/>
            <person name="Ji P."/>
            <person name="Sakyi L.B."/>
            <person name="Cui X."/>
            <person name="Yuan T."/>
            <person name="Jiang B."/>
            <person name="Yang W."/>
            <person name="Lam T.T.-Y."/>
            <person name="Chang Q."/>
            <person name="Ding S."/>
            <person name="Wang X."/>
            <person name="Zhu J."/>
            <person name="Ruan X."/>
            <person name="Zhao L."/>
            <person name="Wei J."/>
            <person name="Que T."/>
            <person name="Du C."/>
            <person name="Cheng J."/>
            <person name="Dai P."/>
            <person name="Han X."/>
            <person name="Huang E."/>
            <person name="Gao Y."/>
            <person name="Liu J."/>
            <person name="Shao H."/>
            <person name="Ye R."/>
            <person name="Li L."/>
            <person name="Wei W."/>
            <person name="Wang X."/>
            <person name="Wang C."/>
            <person name="Yang T."/>
            <person name="Huo Q."/>
            <person name="Li W."/>
            <person name="Guo W."/>
            <person name="Chen H."/>
            <person name="Zhou L."/>
            <person name="Ni X."/>
            <person name="Tian J."/>
            <person name="Zhou Y."/>
            <person name="Sheng Y."/>
            <person name="Liu T."/>
            <person name="Pan Y."/>
            <person name="Xia L."/>
            <person name="Li J."/>
            <person name="Zhao F."/>
            <person name="Cao W."/>
        </authorList>
    </citation>
    <scope>NUCLEOTIDE SEQUENCE</scope>
    <source>
        <strain evidence="1">Hyas-2018</strain>
    </source>
</reference>
<organism evidence="1 2">
    <name type="scientific">Hyalomma asiaticum</name>
    <name type="common">Tick</name>
    <dbReference type="NCBI Taxonomy" id="266040"/>
    <lineage>
        <taxon>Eukaryota</taxon>
        <taxon>Metazoa</taxon>
        <taxon>Ecdysozoa</taxon>
        <taxon>Arthropoda</taxon>
        <taxon>Chelicerata</taxon>
        <taxon>Arachnida</taxon>
        <taxon>Acari</taxon>
        <taxon>Parasitiformes</taxon>
        <taxon>Ixodida</taxon>
        <taxon>Ixodoidea</taxon>
        <taxon>Ixodidae</taxon>
        <taxon>Hyalomminae</taxon>
        <taxon>Hyalomma</taxon>
    </lineage>
</organism>
<name>A0ACB7RV99_HYAAI</name>
<evidence type="ECO:0000313" key="2">
    <source>
        <dbReference type="Proteomes" id="UP000821845"/>
    </source>
</evidence>
<dbReference type="EMBL" id="CM023488">
    <property type="protein sequence ID" value="KAH6924444.1"/>
    <property type="molecule type" value="Genomic_DNA"/>
</dbReference>
<keyword evidence="2" id="KW-1185">Reference proteome</keyword>
<evidence type="ECO:0000313" key="1">
    <source>
        <dbReference type="EMBL" id="KAH6924444.1"/>
    </source>
</evidence>